<proteinExistence type="predicted"/>
<evidence type="ECO:0000313" key="1">
    <source>
        <dbReference type="EMBL" id="KAH7855684.1"/>
    </source>
</evidence>
<dbReference type="EMBL" id="CM037161">
    <property type="protein sequence ID" value="KAH7855684.1"/>
    <property type="molecule type" value="Genomic_DNA"/>
</dbReference>
<accession>A0ACB7YS95</accession>
<dbReference type="Proteomes" id="UP000828048">
    <property type="component" value="Chromosome 11"/>
</dbReference>
<protein>
    <submittedName>
        <fullName evidence="1">Uncharacterized protein</fullName>
    </submittedName>
</protein>
<name>A0ACB7YS95_9ERIC</name>
<reference evidence="1 2" key="1">
    <citation type="journal article" date="2021" name="Hortic Res">
        <title>High-quality reference genome and annotation aids understanding of berry development for evergreen blueberry (Vaccinium darrowii).</title>
        <authorList>
            <person name="Yu J."/>
            <person name="Hulse-Kemp A.M."/>
            <person name="Babiker E."/>
            <person name="Staton M."/>
        </authorList>
    </citation>
    <scope>NUCLEOTIDE SEQUENCE [LARGE SCALE GENOMIC DNA]</scope>
    <source>
        <strain evidence="2">cv. NJ 8807/NJ 8810</strain>
        <tissue evidence="1">Young leaf</tissue>
    </source>
</reference>
<keyword evidence="2" id="KW-1185">Reference proteome</keyword>
<sequence>MFRKGSCLKGDVCEYAMRFLSAGLNRVRMGPIVDAVSASSLNFFFPLQLSDISLSGKLIETLNLDFAKFSWVAAMENRAALNMAMRMGFSDLGAIDGPFE</sequence>
<organism evidence="1 2">
    <name type="scientific">Vaccinium darrowii</name>
    <dbReference type="NCBI Taxonomy" id="229202"/>
    <lineage>
        <taxon>Eukaryota</taxon>
        <taxon>Viridiplantae</taxon>
        <taxon>Streptophyta</taxon>
        <taxon>Embryophyta</taxon>
        <taxon>Tracheophyta</taxon>
        <taxon>Spermatophyta</taxon>
        <taxon>Magnoliopsida</taxon>
        <taxon>eudicotyledons</taxon>
        <taxon>Gunneridae</taxon>
        <taxon>Pentapetalae</taxon>
        <taxon>asterids</taxon>
        <taxon>Ericales</taxon>
        <taxon>Ericaceae</taxon>
        <taxon>Vaccinioideae</taxon>
        <taxon>Vaccinieae</taxon>
        <taxon>Vaccinium</taxon>
    </lineage>
</organism>
<evidence type="ECO:0000313" key="2">
    <source>
        <dbReference type="Proteomes" id="UP000828048"/>
    </source>
</evidence>
<comment type="caution">
    <text evidence="1">The sequence shown here is derived from an EMBL/GenBank/DDBJ whole genome shotgun (WGS) entry which is preliminary data.</text>
</comment>
<gene>
    <name evidence="1" type="ORF">Vadar_027647</name>
</gene>